<organism evidence="1">
    <name type="scientific">Arundo donax</name>
    <name type="common">Giant reed</name>
    <name type="synonym">Donax arundinaceus</name>
    <dbReference type="NCBI Taxonomy" id="35708"/>
    <lineage>
        <taxon>Eukaryota</taxon>
        <taxon>Viridiplantae</taxon>
        <taxon>Streptophyta</taxon>
        <taxon>Embryophyta</taxon>
        <taxon>Tracheophyta</taxon>
        <taxon>Spermatophyta</taxon>
        <taxon>Magnoliopsida</taxon>
        <taxon>Liliopsida</taxon>
        <taxon>Poales</taxon>
        <taxon>Poaceae</taxon>
        <taxon>PACMAD clade</taxon>
        <taxon>Arundinoideae</taxon>
        <taxon>Arundineae</taxon>
        <taxon>Arundo</taxon>
    </lineage>
</organism>
<dbReference type="AlphaFoldDB" id="A0A0A8XNZ5"/>
<dbReference type="EMBL" id="GBRH01282599">
    <property type="protein sequence ID" value="JAD15296.1"/>
    <property type="molecule type" value="Transcribed_RNA"/>
</dbReference>
<reference evidence="1" key="2">
    <citation type="journal article" date="2015" name="Data Brief">
        <title>Shoot transcriptome of the giant reed, Arundo donax.</title>
        <authorList>
            <person name="Barrero R.A."/>
            <person name="Guerrero F.D."/>
            <person name="Moolhuijzen P."/>
            <person name="Goolsby J.A."/>
            <person name="Tidwell J."/>
            <person name="Bellgard S.E."/>
            <person name="Bellgard M.I."/>
        </authorList>
    </citation>
    <scope>NUCLEOTIDE SEQUENCE</scope>
    <source>
        <tissue evidence="1">Shoot tissue taken approximately 20 cm above the soil surface</tissue>
    </source>
</reference>
<proteinExistence type="predicted"/>
<accession>A0A0A8XNZ5</accession>
<protein>
    <submittedName>
        <fullName evidence="1">Uncharacterized protein</fullName>
    </submittedName>
</protein>
<evidence type="ECO:0000313" key="1">
    <source>
        <dbReference type="EMBL" id="JAD15296.1"/>
    </source>
</evidence>
<reference evidence="1" key="1">
    <citation type="submission" date="2014-09" db="EMBL/GenBank/DDBJ databases">
        <authorList>
            <person name="Magalhaes I.L.F."/>
            <person name="Oliveira U."/>
            <person name="Santos F.R."/>
            <person name="Vidigal T.H.D.A."/>
            <person name="Brescovit A.D."/>
            <person name="Santos A.J."/>
        </authorList>
    </citation>
    <scope>NUCLEOTIDE SEQUENCE</scope>
    <source>
        <tissue evidence="1">Shoot tissue taken approximately 20 cm above the soil surface</tissue>
    </source>
</reference>
<name>A0A0A8XNZ5_ARUDO</name>
<sequence>MKDVDGNRDRDPECVFGRTHGLLNNLLFHLS</sequence>